<comment type="subcellular location">
    <subcellularLocation>
        <location evidence="1">Membrane</location>
        <topology evidence="1">Multi-pass membrane protein</topology>
    </subcellularLocation>
</comment>
<evidence type="ECO:0000256" key="4">
    <source>
        <dbReference type="ARBA" id="ARBA00022692"/>
    </source>
</evidence>
<protein>
    <recommendedName>
        <fullName evidence="17">CSC1-like protein HYP1</fullName>
    </recommendedName>
</protein>
<organism evidence="16">
    <name type="scientific">Prunus dulcis</name>
    <name type="common">Almond</name>
    <name type="synonym">Amygdalus dulcis</name>
    <dbReference type="NCBI Taxonomy" id="3755"/>
    <lineage>
        <taxon>Eukaryota</taxon>
        <taxon>Viridiplantae</taxon>
        <taxon>Streptophyta</taxon>
        <taxon>Embryophyta</taxon>
        <taxon>Tracheophyta</taxon>
        <taxon>Spermatophyta</taxon>
        <taxon>Magnoliopsida</taxon>
        <taxon>eudicotyledons</taxon>
        <taxon>Gunneridae</taxon>
        <taxon>Pentapetalae</taxon>
        <taxon>rosids</taxon>
        <taxon>fabids</taxon>
        <taxon>Rosales</taxon>
        <taxon>Rosaceae</taxon>
        <taxon>Amygdaloideae</taxon>
        <taxon>Amygdaleae</taxon>
        <taxon>Prunus</taxon>
    </lineage>
</organism>
<keyword evidence="10" id="KW-0175">Coiled coil</keyword>
<proteinExistence type="inferred from homology"/>
<feature type="domain" description="CSC1/OSCA1-like cytosolic" evidence="15">
    <location>
        <begin position="831"/>
        <end position="986"/>
    </location>
</feature>
<accession>A0A4Y1R8M4</accession>
<feature type="domain" description="CSC1/OSCA1-like N-terminal transmembrane" evidence="14">
    <location>
        <begin position="5"/>
        <end position="152"/>
    </location>
</feature>
<dbReference type="EMBL" id="AP019299">
    <property type="protein sequence ID" value="BBH00287.1"/>
    <property type="molecule type" value="Genomic_DNA"/>
</dbReference>
<feature type="transmembrane region" description="Helical" evidence="12">
    <location>
        <begin position="417"/>
        <end position="441"/>
    </location>
</feature>
<dbReference type="GO" id="GO:0005886">
    <property type="term" value="C:plasma membrane"/>
    <property type="evidence" value="ECO:0007669"/>
    <property type="project" value="TreeGrafter"/>
</dbReference>
<feature type="domain" description="CSC1/OSCA1-like 7TM region" evidence="13">
    <location>
        <begin position="396"/>
        <end position="556"/>
    </location>
</feature>
<keyword evidence="8 12" id="KW-0472">Membrane</keyword>
<feature type="coiled-coil region" evidence="10">
    <location>
        <begin position="223"/>
        <end position="286"/>
    </location>
</feature>
<feature type="transmembrane region" description="Helical" evidence="12">
    <location>
        <begin position="563"/>
        <end position="582"/>
    </location>
</feature>
<dbReference type="GO" id="GO:0005227">
    <property type="term" value="F:calcium-activated cation channel activity"/>
    <property type="evidence" value="ECO:0007669"/>
    <property type="project" value="InterPro"/>
</dbReference>
<dbReference type="InterPro" id="IPR032880">
    <property type="entry name" value="CSC1/OSCA1-like_N"/>
</dbReference>
<dbReference type="InterPro" id="IPR003864">
    <property type="entry name" value="CSC1/OSCA1-like_7TM"/>
</dbReference>
<evidence type="ECO:0000256" key="5">
    <source>
        <dbReference type="ARBA" id="ARBA00022837"/>
    </source>
</evidence>
<keyword evidence="6 12" id="KW-1133">Transmembrane helix</keyword>
<keyword evidence="9" id="KW-0407">Ion channel</keyword>
<feature type="transmembrane region" description="Helical" evidence="12">
    <location>
        <begin position="7"/>
        <end position="27"/>
    </location>
</feature>
<dbReference type="Pfam" id="PF13967">
    <property type="entry name" value="RSN1_TM"/>
    <property type="match status" value="2"/>
</dbReference>
<feature type="transmembrane region" description="Helical" evidence="12">
    <location>
        <begin position="536"/>
        <end position="557"/>
    </location>
</feature>
<dbReference type="InterPro" id="IPR045122">
    <property type="entry name" value="Csc1-like"/>
</dbReference>
<evidence type="ECO:0000256" key="11">
    <source>
        <dbReference type="SAM" id="MobiDB-lite"/>
    </source>
</evidence>
<evidence type="ECO:0000256" key="3">
    <source>
        <dbReference type="ARBA" id="ARBA00022448"/>
    </source>
</evidence>
<feature type="transmembrane region" description="Helical" evidence="12">
    <location>
        <begin position="87"/>
        <end position="111"/>
    </location>
</feature>
<evidence type="ECO:0000256" key="1">
    <source>
        <dbReference type="ARBA" id="ARBA00004141"/>
    </source>
</evidence>
<name>A0A4Y1R8M4_PRUDU</name>
<feature type="transmembrane region" description="Helical" evidence="12">
    <location>
        <begin position="1204"/>
        <end position="1223"/>
    </location>
</feature>
<evidence type="ECO:0000256" key="6">
    <source>
        <dbReference type="ARBA" id="ARBA00022989"/>
    </source>
</evidence>
<evidence type="ECO:0000256" key="7">
    <source>
        <dbReference type="ARBA" id="ARBA00023065"/>
    </source>
</evidence>
<feature type="domain" description="CSC1/OSCA1-like cytosolic" evidence="15">
    <location>
        <begin position="179"/>
        <end position="334"/>
    </location>
</feature>
<feature type="transmembrane region" description="Helical" evidence="12">
    <location>
        <begin position="387"/>
        <end position="405"/>
    </location>
</feature>
<keyword evidence="4 12" id="KW-0812">Transmembrane</keyword>
<evidence type="ECO:0008006" key="17">
    <source>
        <dbReference type="Google" id="ProtNLM"/>
    </source>
</evidence>
<feature type="region of interest" description="Disordered" evidence="11">
    <location>
        <begin position="1299"/>
        <end position="1318"/>
    </location>
</feature>
<feature type="transmembrane region" description="Helical" evidence="12">
    <location>
        <begin position="656"/>
        <end position="681"/>
    </location>
</feature>
<keyword evidence="7" id="KW-0406">Ion transport</keyword>
<feature type="transmembrane region" description="Helical" evidence="12">
    <location>
        <begin position="1151"/>
        <end position="1183"/>
    </location>
</feature>
<dbReference type="InterPro" id="IPR027815">
    <property type="entry name" value="CSC1/OSCA1-like_cyt"/>
</dbReference>
<feature type="transmembrane region" description="Helical" evidence="12">
    <location>
        <begin position="348"/>
        <end position="367"/>
    </location>
</feature>
<feature type="transmembrane region" description="Helical" evidence="12">
    <location>
        <begin position="1082"/>
        <end position="1103"/>
    </location>
</feature>
<evidence type="ECO:0000313" key="16">
    <source>
        <dbReference type="EMBL" id="BBH00287.1"/>
    </source>
</evidence>
<feature type="transmembrane region" description="Helical" evidence="12">
    <location>
        <begin position="483"/>
        <end position="515"/>
    </location>
</feature>
<feature type="transmembrane region" description="Helical" evidence="12">
    <location>
        <begin position="1229"/>
        <end position="1246"/>
    </location>
</feature>
<evidence type="ECO:0000256" key="9">
    <source>
        <dbReference type="ARBA" id="ARBA00023303"/>
    </source>
</evidence>
<comment type="similarity">
    <text evidence="2">Belongs to the CSC1 (TC 1.A.17) family.</text>
</comment>
<dbReference type="Pfam" id="PF14703">
    <property type="entry name" value="PHM7_cyt"/>
    <property type="match status" value="2"/>
</dbReference>
<reference evidence="16" key="1">
    <citation type="journal article" date="2019" name="Science">
        <title>Mutation of a bHLH transcription factor allowed almond domestication.</title>
        <authorList>
            <person name="Sanchez-Perez R."/>
            <person name="Pavan S."/>
            <person name="Mazzeo R."/>
            <person name="Moldovan C."/>
            <person name="Aiese Cigliano R."/>
            <person name="Del Cueto J."/>
            <person name="Ricciardi F."/>
            <person name="Lotti C."/>
            <person name="Ricciardi L."/>
            <person name="Dicenta F."/>
            <person name="Lopez-Marques R.L."/>
            <person name="Lindberg Moller B."/>
        </authorList>
    </citation>
    <scope>NUCLEOTIDE SEQUENCE</scope>
</reference>
<feature type="domain" description="CSC1/OSCA1-like 7TM region" evidence="13">
    <location>
        <begin position="999"/>
        <end position="1116"/>
    </location>
</feature>
<dbReference type="Pfam" id="PF02714">
    <property type="entry name" value="RSN1_7TM"/>
    <property type="match status" value="3"/>
</dbReference>
<feature type="transmembrane region" description="Helical" evidence="12">
    <location>
        <begin position="741"/>
        <end position="765"/>
    </location>
</feature>
<sequence length="1318" mass="149380">MIVWALLTSVGINLGLCLLFFTLYSVLRKQPSNLEVYAPRLVAAKEGSEQKNGFNFERLLPTAGWVKRAWQPSEDELLSVTSLDAVVFIRIFIFSLRVFGFAGIVGVLILLPINYLGNQLDVDFDFSDLPNKSLDSFSISNVNDGSKCGVVCYLLHYEYGYISSKRYAHYYSSKPQPHQFTILVRGIPVSSGSSCSETVERFFTEYYPSTYLSHAVLRRTNELQRLTSDAEKLYRRLVHLKSETKPQQRSRRDGFCGLFGRKVDVLDQYGKKLENLEDNVRMEQLSVAGKEVPAAFVSFKSRLGAAIALHIQQGTNPTEWVTERAPEPQDVHWPFFSSSFIKRWISKLVVVVACAALTILFLIPVVIVQGLTNLEQLETWFPFLKSILNLTVVSEVITGSVLYRFNIFLEPKKIPGILADAVPAQASFFIAYVVTSGWTSLLSSELFRLLPLISSIIKRPFSGKDDDEFEVPSIPYHSDIPKVLFFGLLGITYFFLAPLILPFLLVYCCLGYIIYRNQLLNVYAPKYETGGRFWPTVHNSTIFSLVLMHVIAIGIFGLKKLSLASSLIVPLPILTLLFNEYCRKRFLPIFKDYPVECLIKKDREDQNDPTIAVFYDKVRTAYKDPALMPKRHPRSTDDHNSPLLQAGYMIFELDMIVWALLTSVGINLGLCLLFFTLYSILKKQPSYLDVYAPRLVAAKEESEQRNGFNFERLLPTAGWVKRAWQPSEDEFMSATSFDAVVFIRIFIFSLRVFGFAGIVGVVILLPINYLGTQLDADSSDLANKSLDSFSISNVKDGSKCGVVCYLLYYEYSYISSKRIAHYYSSKHQPHQFTILVRGIPVSSGSSCSETVEKFFTEYYPSTYLSHSVVRRTNKLQRLTSDAKKLYRRLAHLKSETNPQRRSIRDGFCGLFGHKVNVLDHYGKKLETLEDNVRMEQLSVAGKEVPAAFVSFKSRLGAAIALHIQQGTNPTEWVTERAPEPQDVHWPFFSSSFIKRWISKLLVVVAYAAVTILFLIPVVIVQGLTNLEQLETTVVSEVITGYLPSLILQMFIAFVPPIMIMLSSVEGCISFSQIEKSACIKMLCFTIWNIFFANALSGTVLYRFDIFLDPKEIPGSLLMLFQHSIIKKPFSGKDGDELKVPSIPYHSHIPKVLFFGLLGITYFFLAPLILPFLLVYCCLGYIIYRNQLLIVYAPKYDIGGRFWPTVHNSTIFSLVLMHIIAIGIFGLKNLSLASSLIVPLPILTLLFNEYCRKRFLPIFEDYPLECLIKKDRQDQNDPTIAVFYNKLSTAYEDPALMPIRHPRSTDDHNSPLLQAGATN</sequence>
<evidence type="ECO:0000256" key="10">
    <source>
        <dbReference type="SAM" id="Coils"/>
    </source>
</evidence>
<feature type="transmembrane region" description="Helical" evidence="12">
    <location>
        <begin position="1000"/>
        <end position="1020"/>
    </location>
</feature>
<dbReference type="PANTHER" id="PTHR13018">
    <property type="entry name" value="PROBABLE MEMBRANE PROTEIN DUF221-RELATED"/>
    <property type="match status" value="1"/>
</dbReference>
<evidence type="ECO:0000259" key="13">
    <source>
        <dbReference type="Pfam" id="PF02714"/>
    </source>
</evidence>
<evidence type="ECO:0000259" key="15">
    <source>
        <dbReference type="Pfam" id="PF14703"/>
    </source>
</evidence>
<evidence type="ECO:0000256" key="8">
    <source>
        <dbReference type="ARBA" id="ARBA00023136"/>
    </source>
</evidence>
<feature type="domain" description="CSC1/OSCA1-like N-terminal transmembrane" evidence="14">
    <location>
        <begin position="659"/>
        <end position="803"/>
    </location>
</feature>
<feature type="domain" description="CSC1/OSCA1-like 7TM region" evidence="13">
    <location>
        <begin position="1122"/>
        <end position="1224"/>
    </location>
</feature>
<dbReference type="PANTHER" id="PTHR13018:SF109">
    <property type="entry name" value="CSC1-LIKE PROTEIN HYP1"/>
    <property type="match status" value="1"/>
</dbReference>
<gene>
    <name evidence="16" type="ORF">Prudu_010237</name>
</gene>
<feature type="transmembrane region" description="Helical" evidence="12">
    <location>
        <begin position="1040"/>
        <end position="1061"/>
    </location>
</feature>
<keyword evidence="3" id="KW-0813">Transport</keyword>
<keyword evidence="5" id="KW-0106">Calcium</keyword>
<evidence type="ECO:0000256" key="12">
    <source>
        <dbReference type="SAM" id="Phobius"/>
    </source>
</evidence>
<evidence type="ECO:0000259" key="14">
    <source>
        <dbReference type="Pfam" id="PF13967"/>
    </source>
</evidence>
<evidence type="ECO:0000256" key="2">
    <source>
        <dbReference type="ARBA" id="ARBA00007779"/>
    </source>
</evidence>